<evidence type="ECO:0000313" key="2">
    <source>
        <dbReference type="Proteomes" id="UP000504609"/>
    </source>
</evidence>
<protein>
    <submittedName>
        <fullName evidence="3">Uncharacterized protein LOC111449569</fullName>
    </submittedName>
</protein>
<proteinExistence type="predicted"/>
<evidence type="ECO:0000256" key="1">
    <source>
        <dbReference type="SAM" id="Phobius"/>
    </source>
</evidence>
<keyword evidence="1" id="KW-0472">Membrane</keyword>
<sequence>MNLNHSPNKVYCKVVNMWFFMFGSYLLFSLTTYLLPTVRDMRDPDIIQVYNLMSTDSLRTVLMSLICFRNLTWMRISEDGFQMEMRKLLIVYRPDYDDPVDNHEPQKPGTGKT</sequence>
<gene>
    <name evidence="3" type="primary">LOC111449569</name>
</gene>
<keyword evidence="1" id="KW-0812">Transmembrane</keyword>
<organism evidence="2 3">
    <name type="scientific">Cucurbita moschata</name>
    <name type="common">Winter crookneck squash</name>
    <name type="synonym">Cucurbita pepo var. moschata</name>
    <dbReference type="NCBI Taxonomy" id="3662"/>
    <lineage>
        <taxon>Eukaryota</taxon>
        <taxon>Viridiplantae</taxon>
        <taxon>Streptophyta</taxon>
        <taxon>Embryophyta</taxon>
        <taxon>Tracheophyta</taxon>
        <taxon>Spermatophyta</taxon>
        <taxon>Magnoliopsida</taxon>
        <taxon>eudicotyledons</taxon>
        <taxon>Gunneridae</taxon>
        <taxon>Pentapetalae</taxon>
        <taxon>rosids</taxon>
        <taxon>fabids</taxon>
        <taxon>Cucurbitales</taxon>
        <taxon>Cucurbitaceae</taxon>
        <taxon>Cucurbiteae</taxon>
        <taxon>Cucurbita</taxon>
    </lineage>
</organism>
<feature type="transmembrane region" description="Helical" evidence="1">
    <location>
        <begin position="15"/>
        <end position="35"/>
    </location>
</feature>
<dbReference type="AlphaFoldDB" id="A0A6J1G0E0"/>
<name>A0A6J1G0E0_CUCMO</name>
<keyword evidence="1" id="KW-1133">Transmembrane helix</keyword>
<evidence type="ECO:0000313" key="3">
    <source>
        <dbReference type="RefSeq" id="XP_022945271.1"/>
    </source>
</evidence>
<dbReference type="KEGG" id="cmos:111449569"/>
<dbReference type="Proteomes" id="UP000504609">
    <property type="component" value="Unplaced"/>
</dbReference>
<keyword evidence="2" id="KW-1185">Reference proteome</keyword>
<accession>A0A6J1G0E0</accession>
<reference evidence="3" key="1">
    <citation type="submission" date="2025-08" db="UniProtKB">
        <authorList>
            <consortium name="RefSeq"/>
        </authorList>
    </citation>
    <scope>IDENTIFICATION</scope>
    <source>
        <tissue evidence="3">Young leaves</tissue>
    </source>
</reference>
<dbReference type="GeneID" id="111449569"/>
<dbReference type="RefSeq" id="XP_022945271.1">
    <property type="nucleotide sequence ID" value="XM_023089503.1"/>
</dbReference>